<evidence type="ECO:0000313" key="3">
    <source>
        <dbReference type="Ensembl" id="ENSCCNP00000012529.1"/>
    </source>
</evidence>
<keyword evidence="1" id="KW-0732">Signal</keyword>
<accession>A0A8C0ZR68</accession>
<proteinExistence type="predicted"/>
<reference evidence="3" key="1">
    <citation type="submission" date="2023-09" db="UniProtKB">
        <authorList>
            <consortium name="Ensembl"/>
        </authorList>
    </citation>
    <scope>IDENTIFICATION</scope>
</reference>
<dbReference type="CDD" id="cd23581">
    <property type="entry name" value="TFP_LU_ECD_mPATE6_like"/>
    <property type="match status" value="1"/>
</dbReference>
<evidence type="ECO:0000256" key="1">
    <source>
        <dbReference type="SAM" id="SignalP"/>
    </source>
</evidence>
<feature type="domain" description="UPAR/Ly6" evidence="2">
    <location>
        <begin position="19"/>
        <end position="99"/>
    </location>
</feature>
<dbReference type="Pfam" id="PF00021">
    <property type="entry name" value="UPAR_LY6"/>
    <property type="match status" value="1"/>
</dbReference>
<evidence type="ECO:0000259" key="2">
    <source>
        <dbReference type="Pfam" id="PF00021"/>
    </source>
</evidence>
<dbReference type="Ensembl" id="ENSCCNT00000016455.1">
    <property type="protein sequence ID" value="ENSCCNP00000012529.1"/>
    <property type="gene ID" value="ENSCCNG00000013014.1"/>
</dbReference>
<feature type="signal peptide" evidence="1">
    <location>
        <begin position="1"/>
        <end position="19"/>
    </location>
</feature>
<dbReference type="InterPro" id="IPR016054">
    <property type="entry name" value="LY6_UPA_recep-like"/>
</dbReference>
<protein>
    <recommendedName>
        <fullName evidence="2">UPAR/Ly6 domain-containing protein</fullName>
    </recommendedName>
</protein>
<organism evidence="3">
    <name type="scientific">Castor canadensis</name>
    <name type="common">American beaver</name>
    <dbReference type="NCBI Taxonomy" id="51338"/>
    <lineage>
        <taxon>Eukaryota</taxon>
        <taxon>Metazoa</taxon>
        <taxon>Chordata</taxon>
        <taxon>Craniata</taxon>
        <taxon>Vertebrata</taxon>
        <taxon>Euteleostomi</taxon>
        <taxon>Mammalia</taxon>
        <taxon>Eutheria</taxon>
        <taxon>Euarchontoglires</taxon>
        <taxon>Glires</taxon>
        <taxon>Rodentia</taxon>
        <taxon>Castorimorpha</taxon>
        <taxon>Castoridae</taxon>
        <taxon>Castor</taxon>
    </lineage>
</organism>
<sequence>MENLLKLGLFVLCIKIALALQCIQCHSYKNLVCEHKLETCTAGVNESCMIRRAWTSRHQLYDPDSVESKCTKDCRYTENIHDDAGELIFCCTYMDFCNDINIPVMVP</sequence>
<feature type="chain" id="PRO_5034464886" description="UPAR/Ly6 domain-containing protein" evidence="1">
    <location>
        <begin position="20"/>
        <end position="107"/>
    </location>
</feature>
<dbReference type="AlphaFoldDB" id="A0A8C0ZR68"/>
<name>A0A8C0ZR68_CASCN</name>